<keyword evidence="3 5" id="KW-1133">Transmembrane helix</keyword>
<evidence type="ECO:0000256" key="4">
    <source>
        <dbReference type="ARBA" id="ARBA00023136"/>
    </source>
</evidence>
<evidence type="ECO:0000256" key="1">
    <source>
        <dbReference type="ARBA" id="ARBA00004141"/>
    </source>
</evidence>
<evidence type="ECO:0000313" key="7">
    <source>
        <dbReference type="Proteomes" id="UP000319663"/>
    </source>
</evidence>
<evidence type="ECO:0000256" key="3">
    <source>
        <dbReference type="ARBA" id="ARBA00022989"/>
    </source>
</evidence>
<dbReference type="STRING" id="5098.A0A507QLK3"/>
<gene>
    <name evidence="6" type="ORF">MPDQ_003360</name>
</gene>
<dbReference type="Proteomes" id="UP000319663">
    <property type="component" value="Unassembled WGS sequence"/>
</dbReference>
<dbReference type="PANTHER" id="PTHR23501:SF198">
    <property type="entry name" value="AZOLE RESISTANCE PROTEIN 1-RELATED"/>
    <property type="match status" value="1"/>
</dbReference>
<name>A0A507QLK3_MONPU</name>
<evidence type="ECO:0000256" key="5">
    <source>
        <dbReference type="SAM" id="Phobius"/>
    </source>
</evidence>
<feature type="transmembrane region" description="Helical" evidence="5">
    <location>
        <begin position="43"/>
        <end position="64"/>
    </location>
</feature>
<dbReference type="AlphaFoldDB" id="A0A507QLK3"/>
<dbReference type="SUPFAM" id="SSF103473">
    <property type="entry name" value="MFS general substrate transporter"/>
    <property type="match status" value="1"/>
</dbReference>
<comment type="caution">
    <text evidence="6">The sequence shown here is derived from an EMBL/GenBank/DDBJ whole genome shotgun (WGS) entry which is preliminary data.</text>
</comment>
<keyword evidence="2 5" id="KW-0812">Transmembrane</keyword>
<dbReference type="EMBL" id="VIFY01000211">
    <property type="protein sequence ID" value="TQB68511.1"/>
    <property type="molecule type" value="Genomic_DNA"/>
</dbReference>
<evidence type="ECO:0008006" key="8">
    <source>
        <dbReference type="Google" id="ProtNLM"/>
    </source>
</evidence>
<keyword evidence="7" id="KW-1185">Reference proteome</keyword>
<dbReference type="InterPro" id="IPR036259">
    <property type="entry name" value="MFS_trans_sf"/>
</dbReference>
<feature type="transmembrane region" description="Helical" evidence="5">
    <location>
        <begin position="177"/>
        <end position="196"/>
    </location>
</feature>
<feature type="transmembrane region" description="Helical" evidence="5">
    <location>
        <begin position="317"/>
        <end position="337"/>
    </location>
</feature>
<feature type="transmembrane region" description="Helical" evidence="5">
    <location>
        <begin position="105"/>
        <end position="127"/>
    </location>
</feature>
<dbReference type="PANTHER" id="PTHR23501">
    <property type="entry name" value="MAJOR FACILITATOR SUPERFAMILY"/>
    <property type="match status" value="1"/>
</dbReference>
<dbReference type="GO" id="GO:0005886">
    <property type="term" value="C:plasma membrane"/>
    <property type="evidence" value="ECO:0007669"/>
    <property type="project" value="TreeGrafter"/>
</dbReference>
<feature type="transmembrane region" description="Helical" evidence="5">
    <location>
        <begin position="216"/>
        <end position="235"/>
    </location>
</feature>
<feature type="transmembrane region" description="Helical" evidence="5">
    <location>
        <begin position="247"/>
        <end position="269"/>
    </location>
</feature>
<dbReference type="GO" id="GO:0022857">
    <property type="term" value="F:transmembrane transporter activity"/>
    <property type="evidence" value="ECO:0007669"/>
    <property type="project" value="InterPro"/>
</dbReference>
<proteinExistence type="predicted"/>
<dbReference type="InterPro" id="IPR011701">
    <property type="entry name" value="MFS"/>
</dbReference>
<protein>
    <recommendedName>
        <fullName evidence="8">Major facilitator superfamily (MFS) profile domain-containing protein</fullName>
    </recommendedName>
</protein>
<sequence length="415" mass="45031">MAVDFNIIATAVPTIASQFKTISDVGWYYSAYRLTACSFQFIFSVRLVFLASIAIFEIGSLISGAAPTSWALVLGRAIAGLGCTGIMAGAFTTVTQSVLLHQRPFFTGIFVMIEGISGCAAPMLGGFLTGTLSWRWYNLLPDPEIDLLGTAVFIPSVTCLLATQWGGLKYRWDNARIIALLCLTAVLLAMFVWHGYRMGDNALLSRRLMKQRSLLAGMWFSFCNNSALSVVDYYLPTYLQVVEGVSTIKSGILCLPISVRLFLSIFLAGSATSLVGYYTPFMLVTGILMPIASGLLTTLKGPQVAAQTILSPKDSPIGIAVIIFAQNFGPAIFISAAQTSFTQRLQSSFGTLLPDLDASELEQLGLSDLRKYIPASKMADDLRVYDESLTTFFLAIASFVGALGMEWWSVKQKSS</sequence>
<dbReference type="Pfam" id="PF07690">
    <property type="entry name" value="MFS_1"/>
    <property type="match status" value="1"/>
</dbReference>
<accession>A0A507QLK3</accession>
<keyword evidence="4 5" id="KW-0472">Membrane</keyword>
<comment type="subcellular location">
    <subcellularLocation>
        <location evidence="1">Membrane</location>
        <topology evidence="1">Multi-pass membrane protein</topology>
    </subcellularLocation>
</comment>
<reference evidence="6 7" key="1">
    <citation type="submission" date="2019-06" db="EMBL/GenBank/DDBJ databases">
        <title>Wine fermentation using esterase from Monascus purpureus.</title>
        <authorList>
            <person name="Geng C."/>
            <person name="Zhang Y."/>
        </authorList>
    </citation>
    <scope>NUCLEOTIDE SEQUENCE [LARGE SCALE GENOMIC DNA]</scope>
    <source>
        <strain evidence="6">HQ1</strain>
    </source>
</reference>
<feature type="transmembrane region" description="Helical" evidence="5">
    <location>
        <begin position="389"/>
        <end position="410"/>
    </location>
</feature>
<feature type="transmembrane region" description="Helical" evidence="5">
    <location>
        <begin position="275"/>
        <end position="296"/>
    </location>
</feature>
<evidence type="ECO:0000313" key="6">
    <source>
        <dbReference type="EMBL" id="TQB68511.1"/>
    </source>
</evidence>
<feature type="transmembrane region" description="Helical" evidence="5">
    <location>
        <begin position="147"/>
        <end position="165"/>
    </location>
</feature>
<feature type="transmembrane region" description="Helical" evidence="5">
    <location>
        <begin position="70"/>
        <end position="93"/>
    </location>
</feature>
<organism evidence="6 7">
    <name type="scientific">Monascus purpureus</name>
    <name type="common">Red mold</name>
    <name type="synonym">Monascus anka</name>
    <dbReference type="NCBI Taxonomy" id="5098"/>
    <lineage>
        <taxon>Eukaryota</taxon>
        <taxon>Fungi</taxon>
        <taxon>Dikarya</taxon>
        <taxon>Ascomycota</taxon>
        <taxon>Pezizomycotina</taxon>
        <taxon>Eurotiomycetes</taxon>
        <taxon>Eurotiomycetidae</taxon>
        <taxon>Eurotiales</taxon>
        <taxon>Aspergillaceae</taxon>
        <taxon>Monascus</taxon>
    </lineage>
</organism>
<dbReference type="Gene3D" id="1.20.1250.20">
    <property type="entry name" value="MFS general substrate transporter like domains"/>
    <property type="match status" value="1"/>
</dbReference>
<evidence type="ECO:0000256" key="2">
    <source>
        <dbReference type="ARBA" id="ARBA00022692"/>
    </source>
</evidence>